<proteinExistence type="inferred from homology"/>
<evidence type="ECO:0000259" key="9">
    <source>
        <dbReference type="PROSITE" id="PS50203"/>
    </source>
</evidence>
<name>A0A1R2CRL9_9CILI</name>
<dbReference type="InterPro" id="IPR001300">
    <property type="entry name" value="Peptidase_C2_calpain_cat"/>
</dbReference>
<dbReference type="PROSITE" id="PS50203">
    <property type="entry name" value="CALPAIN_CAT"/>
    <property type="match status" value="1"/>
</dbReference>
<feature type="transmembrane region" description="Helical" evidence="8">
    <location>
        <begin position="250"/>
        <end position="273"/>
    </location>
</feature>
<comment type="similarity">
    <text evidence="1">Belongs to the peptidase C2 family.</text>
</comment>
<evidence type="ECO:0000256" key="6">
    <source>
        <dbReference type="PROSITE-ProRule" id="PRU00239"/>
    </source>
</evidence>
<dbReference type="OrthoDB" id="312490at2759"/>
<dbReference type="GO" id="GO:0006508">
    <property type="term" value="P:proteolysis"/>
    <property type="evidence" value="ECO:0007669"/>
    <property type="project" value="UniProtKB-KW"/>
</dbReference>
<dbReference type="PANTHER" id="PTHR10183">
    <property type="entry name" value="CALPAIN"/>
    <property type="match status" value="1"/>
</dbReference>
<feature type="transmembrane region" description="Helical" evidence="8">
    <location>
        <begin position="723"/>
        <end position="744"/>
    </location>
</feature>
<keyword evidence="3 6" id="KW-0378">Hydrolase</keyword>
<reference evidence="10 11" key="1">
    <citation type="submission" date="2016-11" db="EMBL/GenBank/DDBJ databases">
        <title>The macronuclear genome of Stentor coeruleus: a giant cell with tiny introns.</title>
        <authorList>
            <person name="Slabodnick M."/>
            <person name="Ruby J.G."/>
            <person name="Reiff S.B."/>
            <person name="Swart E.C."/>
            <person name="Gosai S."/>
            <person name="Prabakaran S."/>
            <person name="Witkowska E."/>
            <person name="Larue G.E."/>
            <person name="Fisher S."/>
            <person name="Freeman R.M."/>
            <person name="Gunawardena J."/>
            <person name="Chu W."/>
            <person name="Stover N.A."/>
            <person name="Gregory B.D."/>
            <person name="Nowacki M."/>
            <person name="Derisi J."/>
            <person name="Roy S.W."/>
            <person name="Marshall W.F."/>
            <person name="Sood P."/>
        </authorList>
    </citation>
    <scope>NUCLEOTIDE SEQUENCE [LARGE SCALE GENOMIC DNA]</scope>
    <source>
        <strain evidence="10">WM001</strain>
    </source>
</reference>
<evidence type="ECO:0000256" key="5">
    <source>
        <dbReference type="PIRSR" id="PIRSR622684-1"/>
    </source>
</evidence>
<dbReference type="EMBL" id="MPUH01000077">
    <property type="protein sequence ID" value="OMJ91637.1"/>
    <property type="molecule type" value="Genomic_DNA"/>
</dbReference>
<feature type="transmembrane region" description="Helical" evidence="8">
    <location>
        <begin position="458"/>
        <end position="480"/>
    </location>
</feature>
<evidence type="ECO:0000256" key="7">
    <source>
        <dbReference type="SAM" id="Coils"/>
    </source>
</evidence>
<protein>
    <recommendedName>
        <fullName evidence="9">Calpain catalytic domain-containing protein</fullName>
    </recommendedName>
</protein>
<feature type="transmembrane region" description="Helical" evidence="8">
    <location>
        <begin position="814"/>
        <end position="834"/>
    </location>
</feature>
<dbReference type="InterPro" id="IPR022682">
    <property type="entry name" value="Calpain_domain_III"/>
</dbReference>
<keyword evidence="8" id="KW-0812">Transmembrane</keyword>
<feature type="transmembrane region" description="Helical" evidence="8">
    <location>
        <begin position="279"/>
        <end position="300"/>
    </location>
</feature>
<keyword evidence="11" id="KW-1185">Reference proteome</keyword>
<dbReference type="InterPro" id="IPR036213">
    <property type="entry name" value="Calpain_III_sf"/>
</dbReference>
<feature type="transmembrane region" description="Helical" evidence="8">
    <location>
        <begin position="629"/>
        <end position="652"/>
    </location>
</feature>
<feature type="domain" description="Calpain catalytic" evidence="9">
    <location>
        <begin position="1214"/>
        <end position="1498"/>
    </location>
</feature>
<dbReference type="SUPFAM" id="SSF49758">
    <property type="entry name" value="Calpain large subunit, middle domain (domain III)"/>
    <property type="match status" value="1"/>
</dbReference>
<keyword evidence="8" id="KW-1133">Transmembrane helix</keyword>
<dbReference type="PRINTS" id="PR00704">
    <property type="entry name" value="CALPAIN"/>
</dbReference>
<feature type="transmembrane region" description="Helical" evidence="8">
    <location>
        <begin position="106"/>
        <end position="128"/>
    </location>
</feature>
<feature type="active site" evidence="5 6">
    <location>
        <position position="1264"/>
    </location>
</feature>
<dbReference type="CDD" id="cd00044">
    <property type="entry name" value="CysPc"/>
    <property type="match status" value="1"/>
</dbReference>
<evidence type="ECO:0000256" key="2">
    <source>
        <dbReference type="ARBA" id="ARBA00022670"/>
    </source>
</evidence>
<feature type="transmembrane region" description="Helical" evidence="8">
    <location>
        <begin position="375"/>
        <end position="393"/>
    </location>
</feature>
<dbReference type="Gene3D" id="2.60.120.380">
    <property type="match status" value="1"/>
</dbReference>
<gene>
    <name evidence="10" type="ORF">SteCoe_5789</name>
</gene>
<dbReference type="SUPFAM" id="SSF54001">
    <property type="entry name" value="Cysteine proteinases"/>
    <property type="match status" value="1"/>
</dbReference>
<evidence type="ECO:0000256" key="3">
    <source>
        <dbReference type="ARBA" id="ARBA00022801"/>
    </source>
</evidence>
<sequence>MSDIRTIDVKLIAPELGVFFIVSSVIFFVFMNKIRGKLHFIETYIASRDWEFLDDPDKLVSSMGILKFIMVSILFWPLFTLIMWIVTLLCKEKEWESDNGNKYETILGISTFLICSGFFLIAAGIANMKWEKYKINKNSIALIIVGFCLYIGFQFIVIFMQEPINFFGISAIFISGNGIMIILLIFFIQVKGGKTINDVITALEWDKDVGADIKSIFTIPQVGEELMASAISGGIQAMYTSQKFQDRKKLVILIGYTIAIGILIAYSVIAYYYCEDYKGLGVLNSILIETVDVIVGFYIYSEVSRNAYIPVFLALASRFFIFILTGFYWFIGYTCVYWVFTIVLSSHILNKKFPLLNTISQVSQSEIDIGKTNEFTYLLTLLIYIILIVAISLGDPTRVPITNFYIQGREFPLWLIGICAIILSFLYCIVIFCIRLVKRKIRGIKDHVEYFLILKDFDVFWILCLIGIVICWSSGIAVYIAAKSKILIVLFLFLPIILSLNLGFYANWARNDYSVVKNPQEYNNKVDKKIKQEEEVLEKVRKYQDDFLEKASHGLDGSQGLGQTMSDLNVSKRISSKKFVNPKDSLRAKLGLIDVDKLRQKIPEKMEDWTVEMNIIVAFFKRRLLKADYINIALAFFSLLSTCVMAGLIYGIDRQMKYGVTAAVILISFSLVFLPLQHNYRTSTPFTIGSYISLSLGTLLNFGYGYIYYHFELKQNSNSNQNGINVLFNTFVIPVFITYAYAIAKIIDDKWRISRYSIVMLCMAQVFSIGCSIIVLIVVSISAGIALFGFFFIIAVYVAILIKYLMGNFHLPKILSIFTALLTFVIVVSGIVIGCSVSDLGVYAGCSITLLFFSIILICYSLVIVINSLRKADKIPIFFSPWVFPIYKYSPTKQCIIRYDSMGNQLFTGLFIIIIWSITCVIWVPPTTIGVSVGCLCEVLIALIIVFISGVSPAQLGEALQLMNPEENIKTLKKAWNECKTHFLSTKGVQSAEDFPSYFERYKKLEDIKSMCILKICNPPKDTENPAWCHMETDMSDIRDVYTEYYIEDTKANDQYIQELELVIHMQLLIVMSSFSSKVNDILVHNNLIVSKNVELKAFGIHFTLEDGGKTLAERHSHVVREIAKLDHVQRNRFENIKEQYLIELEEQRIRRKEQEAKEKQAEEERMANMKNLHEQRLQKIKEQANKDVPIDEMIDSKEKYGKIISECKATGKKFEDKQFPPTEKSLGPKTIKNTSGWKRAEECVLYEGGVSPSDVKQGAIGDCYYLSAISVLGEKRLKEIFIDCESDPQCGAYLMRFFKYGDPVYVIVDDYFPTNNQGGWAFAQTVSGKELWPMLLEKAYAKLHDGYDNIVAGKVHYALADLTGGQPEEIRLESLRENSETLWNKLIKYKQGGYPMGAGSPENPNGDLAVSENGIVQGHAYSILNVEEIDGEKILQMKNPHGQYGQEWRGDWGDGSSKWTKKAITKLGYDEKPDGIFWISLEDFVWEFKNLYVCRIFDDPKWKKLEVQGEWIGSKAAGFPCKDNPKAKVENNPQYLLTVTKQCTVFISLTQKNAVDMFKGKSPILFLVFAGNKKVSDISKNMVGSSGKPIDLRIISNEMVLDKGNNYVILATAIYEGERGTGGFEINVMVDDLKATITEIS</sequence>
<dbReference type="Gene3D" id="3.90.70.10">
    <property type="entry name" value="Cysteine proteinases"/>
    <property type="match status" value="1"/>
</dbReference>
<feature type="transmembrane region" description="Helical" evidence="8">
    <location>
        <begin position="413"/>
        <end position="437"/>
    </location>
</feature>
<feature type="transmembrane region" description="Helical" evidence="8">
    <location>
        <begin position="140"/>
        <end position="160"/>
    </location>
</feature>
<feature type="transmembrane region" description="Helical" evidence="8">
    <location>
        <begin position="12"/>
        <end position="31"/>
    </location>
</feature>
<feature type="transmembrane region" description="Helical" evidence="8">
    <location>
        <begin position="330"/>
        <end position="349"/>
    </location>
</feature>
<evidence type="ECO:0000256" key="8">
    <source>
        <dbReference type="SAM" id="Phobius"/>
    </source>
</evidence>
<feature type="coiled-coil region" evidence="7">
    <location>
        <begin position="1138"/>
        <end position="1184"/>
    </location>
</feature>
<keyword evidence="2 6" id="KW-0645">Protease</keyword>
<evidence type="ECO:0000256" key="4">
    <source>
        <dbReference type="ARBA" id="ARBA00022807"/>
    </source>
</evidence>
<feature type="transmembrane region" description="Helical" evidence="8">
    <location>
        <begin position="486"/>
        <end position="508"/>
    </location>
</feature>
<feature type="active site" evidence="5 6">
    <location>
        <position position="1420"/>
    </location>
</feature>
<organism evidence="10 11">
    <name type="scientific">Stentor coeruleus</name>
    <dbReference type="NCBI Taxonomy" id="5963"/>
    <lineage>
        <taxon>Eukaryota</taxon>
        <taxon>Sar</taxon>
        <taxon>Alveolata</taxon>
        <taxon>Ciliophora</taxon>
        <taxon>Postciliodesmatophora</taxon>
        <taxon>Heterotrichea</taxon>
        <taxon>Heterotrichida</taxon>
        <taxon>Stentoridae</taxon>
        <taxon>Stentor</taxon>
    </lineage>
</organism>
<evidence type="ECO:0000313" key="10">
    <source>
        <dbReference type="EMBL" id="OMJ91637.1"/>
    </source>
</evidence>
<dbReference type="Pfam" id="PF01067">
    <property type="entry name" value="Calpain_III"/>
    <property type="match status" value="1"/>
</dbReference>
<evidence type="ECO:0000256" key="1">
    <source>
        <dbReference type="ARBA" id="ARBA00007623"/>
    </source>
</evidence>
<dbReference type="GO" id="GO:0004198">
    <property type="term" value="F:calcium-dependent cysteine-type endopeptidase activity"/>
    <property type="evidence" value="ECO:0007669"/>
    <property type="project" value="InterPro"/>
</dbReference>
<keyword evidence="4 6" id="KW-0788">Thiol protease</keyword>
<feature type="transmembrane region" description="Helical" evidence="8">
    <location>
        <begin position="688"/>
        <end position="711"/>
    </location>
</feature>
<dbReference type="InterPro" id="IPR038765">
    <property type="entry name" value="Papain-like_cys_pep_sf"/>
</dbReference>
<dbReference type="Pfam" id="PF00648">
    <property type="entry name" value="Peptidase_C2"/>
    <property type="match status" value="1"/>
</dbReference>
<feature type="transmembrane region" description="Helical" evidence="8">
    <location>
        <begin position="906"/>
        <end position="924"/>
    </location>
</feature>
<feature type="transmembrane region" description="Helical" evidence="8">
    <location>
        <begin position="756"/>
        <end position="779"/>
    </location>
</feature>
<comment type="caution">
    <text evidence="10">The sequence shown here is derived from an EMBL/GenBank/DDBJ whole genome shotgun (WGS) entry which is preliminary data.</text>
</comment>
<dbReference type="PANTHER" id="PTHR10183:SF379">
    <property type="entry name" value="CALPAIN-5"/>
    <property type="match status" value="1"/>
</dbReference>
<dbReference type="SMART" id="SM00230">
    <property type="entry name" value="CysPc"/>
    <property type="match status" value="1"/>
</dbReference>
<evidence type="ECO:0000313" key="11">
    <source>
        <dbReference type="Proteomes" id="UP000187209"/>
    </source>
</evidence>
<dbReference type="PROSITE" id="PS00139">
    <property type="entry name" value="THIOL_PROTEASE_CYS"/>
    <property type="match status" value="1"/>
</dbReference>
<feature type="active site" evidence="5 6">
    <location>
        <position position="1440"/>
    </location>
</feature>
<feature type="transmembrane region" description="Helical" evidence="8">
    <location>
        <begin position="840"/>
        <end position="866"/>
    </location>
</feature>
<feature type="transmembrane region" description="Helical" evidence="8">
    <location>
        <begin position="785"/>
        <end position="802"/>
    </location>
</feature>
<dbReference type="InterPro" id="IPR022684">
    <property type="entry name" value="Calpain_cysteine_protease"/>
</dbReference>
<dbReference type="InterPro" id="IPR000169">
    <property type="entry name" value="Pept_cys_AS"/>
</dbReference>
<feature type="transmembrane region" description="Helical" evidence="8">
    <location>
        <begin position="658"/>
        <end position="676"/>
    </location>
</feature>
<feature type="transmembrane region" description="Helical" evidence="8">
    <location>
        <begin position="65"/>
        <end position="86"/>
    </location>
</feature>
<keyword evidence="7" id="KW-0175">Coiled coil</keyword>
<accession>A0A1R2CRL9</accession>
<keyword evidence="8" id="KW-0472">Membrane</keyword>
<dbReference type="Proteomes" id="UP000187209">
    <property type="component" value="Unassembled WGS sequence"/>
</dbReference>
<feature type="transmembrane region" description="Helical" evidence="8">
    <location>
        <begin position="166"/>
        <end position="188"/>
    </location>
</feature>
<feature type="transmembrane region" description="Helical" evidence="8">
    <location>
        <begin position="930"/>
        <end position="951"/>
    </location>
</feature>